<feature type="region of interest" description="Disordered" evidence="1">
    <location>
        <begin position="1"/>
        <end position="71"/>
    </location>
</feature>
<keyword evidence="3" id="KW-1185">Reference proteome</keyword>
<feature type="compositionally biased region" description="Polar residues" evidence="1">
    <location>
        <begin position="57"/>
        <end position="71"/>
    </location>
</feature>
<name>A0A1X9LGZ6_9MICO</name>
<evidence type="ECO:0000256" key="1">
    <source>
        <dbReference type="SAM" id="MobiDB-lite"/>
    </source>
</evidence>
<organism evidence="2 3">
    <name type="scientific">Cnuibacter physcomitrellae</name>
    <dbReference type="NCBI Taxonomy" id="1619308"/>
    <lineage>
        <taxon>Bacteria</taxon>
        <taxon>Bacillati</taxon>
        <taxon>Actinomycetota</taxon>
        <taxon>Actinomycetes</taxon>
        <taxon>Micrococcales</taxon>
        <taxon>Microbacteriaceae</taxon>
        <taxon>Cnuibacter</taxon>
    </lineage>
</organism>
<dbReference type="AlphaFoldDB" id="A0A1X9LGZ6"/>
<accession>A0A1X9LGZ6</accession>
<evidence type="ECO:0000313" key="3">
    <source>
        <dbReference type="Proteomes" id="UP000192775"/>
    </source>
</evidence>
<dbReference type="RefSeq" id="WP_085018595.1">
    <property type="nucleotide sequence ID" value="NZ_BMHD01000001.1"/>
</dbReference>
<dbReference type="STRING" id="1619308.B5808_03920"/>
<evidence type="ECO:0000313" key="2">
    <source>
        <dbReference type="EMBL" id="ARJ04464.1"/>
    </source>
</evidence>
<dbReference type="EMBL" id="CP020715">
    <property type="protein sequence ID" value="ARJ04464.1"/>
    <property type="molecule type" value="Genomic_DNA"/>
</dbReference>
<reference evidence="2 3" key="1">
    <citation type="submission" date="2017-04" db="EMBL/GenBank/DDBJ databases">
        <authorList>
            <person name="Afonso C.L."/>
            <person name="Miller P.J."/>
            <person name="Scott M.A."/>
            <person name="Spackman E."/>
            <person name="Goraichik I."/>
            <person name="Dimitrov K.M."/>
            <person name="Suarez D.L."/>
            <person name="Swayne D.E."/>
        </authorList>
    </citation>
    <scope>NUCLEOTIDE SEQUENCE [LARGE SCALE GENOMIC DNA]</scope>
    <source>
        <strain evidence="3">XA(T)</strain>
    </source>
</reference>
<protein>
    <submittedName>
        <fullName evidence="2">Uncharacterized protein</fullName>
    </submittedName>
</protein>
<dbReference type="KEGG" id="cphy:B5808_03920"/>
<dbReference type="Proteomes" id="UP000192775">
    <property type="component" value="Chromosome"/>
</dbReference>
<feature type="compositionally biased region" description="Basic and acidic residues" evidence="1">
    <location>
        <begin position="20"/>
        <end position="44"/>
    </location>
</feature>
<gene>
    <name evidence="2" type="ORF">B5808_03920</name>
</gene>
<proteinExistence type="predicted"/>
<sequence>MSDERTQDEPLMSGADEATDEQKDAGRDRLAEADAAFYDKRGTDSVDDDAEEPKRSSYVNPGSSDFTHPQT</sequence>